<accession>A0AAX4J2X3</accession>
<name>A0AAX4J2X3_9PEZI</name>
<protein>
    <submittedName>
        <fullName evidence="2">Uncharacterized protein</fullName>
    </submittedName>
</protein>
<evidence type="ECO:0000313" key="3">
    <source>
        <dbReference type="Proteomes" id="UP001322277"/>
    </source>
</evidence>
<proteinExistence type="predicted"/>
<evidence type="ECO:0000256" key="1">
    <source>
        <dbReference type="SAM" id="MobiDB-lite"/>
    </source>
</evidence>
<dbReference type="EMBL" id="CP137314">
    <property type="protein sequence ID" value="WQF89779.1"/>
    <property type="molecule type" value="Genomic_DNA"/>
</dbReference>
<evidence type="ECO:0000313" key="2">
    <source>
        <dbReference type="EMBL" id="WQF89779.1"/>
    </source>
</evidence>
<dbReference type="PANTHER" id="PTHR46082:SF6">
    <property type="entry name" value="AAA+ ATPASE DOMAIN-CONTAINING PROTEIN-RELATED"/>
    <property type="match status" value="1"/>
</dbReference>
<organism evidence="2 3">
    <name type="scientific">Colletotrichum destructivum</name>
    <dbReference type="NCBI Taxonomy" id="34406"/>
    <lineage>
        <taxon>Eukaryota</taxon>
        <taxon>Fungi</taxon>
        <taxon>Dikarya</taxon>
        <taxon>Ascomycota</taxon>
        <taxon>Pezizomycotina</taxon>
        <taxon>Sordariomycetes</taxon>
        <taxon>Hypocreomycetidae</taxon>
        <taxon>Glomerellales</taxon>
        <taxon>Glomerellaceae</taxon>
        <taxon>Colletotrichum</taxon>
        <taxon>Colletotrichum destructivum species complex</taxon>
    </lineage>
</organism>
<dbReference type="InterPro" id="IPR053137">
    <property type="entry name" value="NLR-like"/>
</dbReference>
<sequence>MGLVRHHALLSRTRLFVKKDVDPSLISTTEAVKRWLEEASNDGWLVVYNNYDHVRFKGRRHGTNQSVQPAAKSAAVSSRENEPEAADPMAYDIRPYLPKADHGAVIITTRSSTVKLGQFIRLRKLGDINDSLAILESTSNRVHLSQGKSVAKTRRRRRSMNLDALALARRLDGLPLALSTAGAYLNQVSTTYAKYLQLYDNSWLRLQRESPQLLDYDQALYSTWEVSFRHIQQENQSAATLLQLWAYLDNEDVWYELLREGALEGLVWLQEMTKDEINFDAAMRVLCEHGLVEAYSPTKESGIESQGYSVHGCVHLWMIHVLNTRVDEEEMAWIAMRCVAS</sequence>
<dbReference type="Proteomes" id="UP001322277">
    <property type="component" value="Chromosome 10"/>
</dbReference>
<dbReference type="GeneID" id="87951293"/>
<keyword evidence="3" id="KW-1185">Reference proteome</keyword>
<reference evidence="3" key="1">
    <citation type="journal article" date="2023" name="bioRxiv">
        <title>Complete genome of the Medicago anthracnose fungus, Colletotrichum destructivum, reveals a mini-chromosome-like region within a core chromosome.</title>
        <authorList>
            <person name="Lapalu N."/>
            <person name="Simon A."/>
            <person name="Lu A."/>
            <person name="Plaumann P.-L."/>
            <person name="Amselem J."/>
            <person name="Pigne S."/>
            <person name="Auger A."/>
            <person name="Koch C."/>
            <person name="Dallery J.-F."/>
            <person name="O'Connell R.J."/>
        </authorList>
    </citation>
    <scope>NUCLEOTIDE SEQUENCE [LARGE SCALE GENOMIC DNA]</scope>
    <source>
        <strain evidence="3">CBS 520.97</strain>
    </source>
</reference>
<dbReference type="AlphaFoldDB" id="A0AAX4J2X3"/>
<dbReference type="RefSeq" id="XP_062787000.1">
    <property type="nucleotide sequence ID" value="XM_062930949.1"/>
</dbReference>
<dbReference type="PANTHER" id="PTHR46082">
    <property type="entry name" value="ATP/GTP-BINDING PROTEIN-RELATED"/>
    <property type="match status" value="1"/>
</dbReference>
<dbReference type="KEGG" id="cdet:87951293"/>
<gene>
    <name evidence="2" type="ORF">CDEST_14793</name>
</gene>
<feature type="region of interest" description="Disordered" evidence="1">
    <location>
        <begin position="60"/>
        <end position="86"/>
    </location>
</feature>